<dbReference type="Gene3D" id="3.30.200.20">
    <property type="entry name" value="Phosphorylase Kinase, domain 1"/>
    <property type="match status" value="1"/>
</dbReference>
<dbReference type="SMART" id="SM00220">
    <property type="entry name" value="S_TKc"/>
    <property type="match status" value="1"/>
</dbReference>
<keyword evidence="3" id="KW-0378">Hydrolase</keyword>
<dbReference type="OrthoDB" id="4062651at2759"/>
<dbReference type="InterPro" id="IPR001245">
    <property type="entry name" value="Ser-Thr/Tyr_kinase_cat_dom"/>
</dbReference>
<evidence type="ECO:0000259" key="4">
    <source>
        <dbReference type="PROSITE" id="PS50011"/>
    </source>
</evidence>
<dbReference type="InterPro" id="IPR000719">
    <property type="entry name" value="Prot_kinase_dom"/>
</dbReference>
<dbReference type="PROSITE" id="PS00125">
    <property type="entry name" value="SER_THR_PHOSPHATASE"/>
    <property type="match status" value="1"/>
</dbReference>
<keyword evidence="6" id="KW-1185">Reference proteome</keyword>
<dbReference type="Proteomes" id="UP000186817">
    <property type="component" value="Unassembled WGS sequence"/>
</dbReference>
<dbReference type="SMART" id="SM00248">
    <property type="entry name" value="ANK"/>
    <property type="match status" value="3"/>
</dbReference>
<proteinExistence type="inferred from homology"/>
<dbReference type="Pfam" id="PF12796">
    <property type="entry name" value="Ank_2"/>
    <property type="match status" value="1"/>
</dbReference>
<comment type="similarity">
    <text evidence="1">Belongs to the protein kinase superfamily. TKL Ser/Thr protein kinase family.</text>
</comment>
<dbReference type="Gene3D" id="1.25.40.20">
    <property type="entry name" value="Ankyrin repeat-containing domain"/>
    <property type="match status" value="1"/>
</dbReference>
<reference evidence="5 6" key="1">
    <citation type="submission" date="2016-02" db="EMBL/GenBank/DDBJ databases">
        <title>Genome analysis of coral dinoflagellate symbionts highlights evolutionary adaptations to a symbiotic lifestyle.</title>
        <authorList>
            <person name="Aranda M."/>
            <person name="Li Y."/>
            <person name="Liew Y.J."/>
            <person name="Baumgarten S."/>
            <person name="Simakov O."/>
            <person name="Wilson M."/>
            <person name="Piel J."/>
            <person name="Ashoor H."/>
            <person name="Bougouffa S."/>
            <person name="Bajic V.B."/>
            <person name="Ryu T."/>
            <person name="Ravasi T."/>
            <person name="Bayer T."/>
            <person name="Micklem G."/>
            <person name="Kim H."/>
            <person name="Bhak J."/>
            <person name="Lajeunesse T.C."/>
            <person name="Voolstra C.R."/>
        </authorList>
    </citation>
    <scope>NUCLEOTIDE SEQUENCE [LARGE SCALE GENOMIC DNA]</scope>
    <source>
        <strain evidence="5 6">CCMP2467</strain>
    </source>
</reference>
<dbReference type="InterPro" id="IPR036770">
    <property type="entry name" value="Ankyrin_rpt-contain_sf"/>
</dbReference>
<dbReference type="GO" id="GO:0004674">
    <property type="term" value="F:protein serine/threonine kinase activity"/>
    <property type="evidence" value="ECO:0007669"/>
    <property type="project" value="TreeGrafter"/>
</dbReference>
<gene>
    <name evidence="5" type="ORF">AK812_SmicGene9815</name>
</gene>
<dbReference type="PROSITE" id="PS00108">
    <property type="entry name" value="PROTEIN_KINASE_ST"/>
    <property type="match status" value="1"/>
</dbReference>
<evidence type="ECO:0000256" key="2">
    <source>
        <dbReference type="PROSITE-ProRule" id="PRU00023"/>
    </source>
</evidence>
<dbReference type="InterPro" id="IPR006186">
    <property type="entry name" value="Ser/Thr-sp_prot-phosphatase"/>
</dbReference>
<evidence type="ECO:0000256" key="1">
    <source>
        <dbReference type="ARBA" id="ARBA00005843"/>
    </source>
</evidence>
<dbReference type="InterPro" id="IPR029052">
    <property type="entry name" value="Metallo-depent_PP-like"/>
</dbReference>
<dbReference type="InterPro" id="IPR008271">
    <property type="entry name" value="Ser/Thr_kinase_AS"/>
</dbReference>
<dbReference type="InterPro" id="IPR004843">
    <property type="entry name" value="Calcineurin-like_PHP"/>
</dbReference>
<comment type="catalytic activity">
    <reaction evidence="3">
        <text>O-phospho-L-threonyl-[protein] + H2O = L-threonyl-[protein] + phosphate</text>
        <dbReference type="Rhea" id="RHEA:47004"/>
        <dbReference type="Rhea" id="RHEA-COMP:11060"/>
        <dbReference type="Rhea" id="RHEA-COMP:11605"/>
        <dbReference type="ChEBI" id="CHEBI:15377"/>
        <dbReference type="ChEBI" id="CHEBI:30013"/>
        <dbReference type="ChEBI" id="CHEBI:43474"/>
        <dbReference type="ChEBI" id="CHEBI:61977"/>
        <dbReference type="EC" id="3.1.3.16"/>
    </reaction>
</comment>
<dbReference type="SUPFAM" id="SSF56300">
    <property type="entry name" value="Metallo-dependent phosphatases"/>
    <property type="match status" value="1"/>
</dbReference>
<evidence type="ECO:0000313" key="5">
    <source>
        <dbReference type="EMBL" id="OLQ06832.1"/>
    </source>
</evidence>
<sequence length="1082" mass="119881">MKGPPSASEDFFFKFLGARESVFVACARVCVKGQDALFIIVTSSRQGVKPVSSVDAQAKAEIAIRVRGWRTWVYPGLAMHSWLGQVVEQRKGSSAFELLPVWEEVATGGLGSASHGSLPNLLAVARLHSSVQVLGSFGVRQDRRDESDLEFDSISEHRAENTRNSMVRTGAHDGGNRAGPVSGELLQSFGLNGYGHIGLALLRCSLEAMFFASDIDSTARINKNEYVLLREDTAQSRLEMHLSPKTGDEMVQIYRRGGLLQAGARAPGFIPGFRTAIGVRLTNKARQDAWHLSFRGRLGITRALGGAVFVPTDGPCLASEFRHVQTVADKLLPRIWADQDSISLDEFVGFPGAFLKEGKVNDLLEAQTLSIRDIVDTDDVHFSLDFVGPVGSEAVNAAPSSTFYIETGIEGVIGEEYQAAMEVVAAAMDIAQEESTREDVLDRYWLTNGAALEKLLGKGESQQADKICLLAKEEEEEEEEEEDSRGQGNIGQWICGLDSPAGCEQFEVFGDIHGQLRDLLLLFGHVALSAPSVDIQVFNGDWVDRGEHQLEVVTLLFALHVLYPQQVYLVRGNHEFRDMSENMGEHHCQQRMKKRWRVARAISRIPFLRSLGVAMMSLFSAEETEEQLPALLGRTLTRTLTTKAREEDPIQQATMKLCYAAAAGDCLKVKTLLSQNLDPNAADYSGKTPLHVACGINTAGAQEVVRILLEHGSAANVTDGLGQTPLDISSRAGNLAVWTVLEEHGAKPQRKELESRARESFWLLKPEEIVLKKQIGKTLKSAVHLANWKGTIVVVKCAKMHQSDMVSNMRKSQSMVFGGGVEKASPKRAEDAELEDDITEEMLHEIDLLGSLRHPDLVLFLGACLDPGHPIMFVTEFLEGGDLENYMLKMREKHQAASWSPPLWRMLEWSCAIGRGLAFLHGFRVPIVHRDLKPLNLLLTKNLDIKMTDFGISKMMTTVDSEHHSMTGGVGSYLYMAPEVVRYEEYNEKVDVYSYALIMYFISSGRRPFHHITQDPEVILRMYCQKKEPRPLISDCPKVLRGIIEQCWHVDKDDRPSAEEITNTLSEMAPARGASCESCSTM</sequence>
<dbReference type="PROSITE" id="PS50297">
    <property type="entry name" value="ANK_REP_REGION"/>
    <property type="match status" value="1"/>
</dbReference>
<dbReference type="GO" id="GO:0004722">
    <property type="term" value="F:protein serine/threonine phosphatase activity"/>
    <property type="evidence" value="ECO:0007669"/>
    <property type="project" value="UniProtKB-EC"/>
</dbReference>
<dbReference type="SUPFAM" id="SSF48403">
    <property type="entry name" value="Ankyrin repeat"/>
    <property type="match status" value="1"/>
</dbReference>
<dbReference type="InterPro" id="IPR011009">
    <property type="entry name" value="Kinase-like_dom_sf"/>
</dbReference>
<dbReference type="Pfam" id="PF07714">
    <property type="entry name" value="PK_Tyr_Ser-Thr"/>
    <property type="match status" value="1"/>
</dbReference>
<dbReference type="EC" id="3.1.3.16" evidence="3"/>
<dbReference type="AlphaFoldDB" id="A0A1Q9EHC5"/>
<protein>
    <recommendedName>
        <fullName evidence="3">Serine/threonine-protein phosphatase</fullName>
        <ecNumber evidence="3">3.1.3.16</ecNumber>
    </recommendedName>
</protein>
<dbReference type="Gene3D" id="1.10.510.10">
    <property type="entry name" value="Transferase(Phosphotransferase) domain 1"/>
    <property type="match status" value="1"/>
</dbReference>
<dbReference type="PRINTS" id="PR00114">
    <property type="entry name" value="STPHPHTASE"/>
</dbReference>
<dbReference type="InterPro" id="IPR051681">
    <property type="entry name" value="Ser/Thr_Kinases-Pseudokinases"/>
</dbReference>
<organism evidence="5 6">
    <name type="scientific">Symbiodinium microadriaticum</name>
    <name type="common">Dinoflagellate</name>
    <name type="synonym">Zooxanthella microadriatica</name>
    <dbReference type="NCBI Taxonomy" id="2951"/>
    <lineage>
        <taxon>Eukaryota</taxon>
        <taxon>Sar</taxon>
        <taxon>Alveolata</taxon>
        <taxon>Dinophyceae</taxon>
        <taxon>Suessiales</taxon>
        <taxon>Symbiodiniaceae</taxon>
        <taxon>Symbiodinium</taxon>
    </lineage>
</organism>
<evidence type="ECO:0000313" key="6">
    <source>
        <dbReference type="Proteomes" id="UP000186817"/>
    </source>
</evidence>
<dbReference type="GO" id="GO:0005524">
    <property type="term" value="F:ATP binding"/>
    <property type="evidence" value="ECO:0007669"/>
    <property type="project" value="InterPro"/>
</dbReference>
<accession>A0A1Q9EHC5</accession>
<dbReference type="CDD" id="cd00144">
    <property type="entry name" value="MPP_PPP_family"/>
    <property type="match status" value="1"/>
</dbReference>
<dbReference type="SMART" id="SM00156">
    <property type="entry name" value="PP2Ac"/>
    <property type="match status" value="1"/>
</dbReference>
<feature type="domain" description="Protein kinase" evidence="4">
    <location>
        <begin position="769"/>
        <end position="1069"/>
    </location>
</feature>
<feature type="repeat" description="ANK" evidence="2">
    <location>
        <begin position="685"/>
        <end position="720"/>
    </location>
</feature>
<dbReference type="PROSITE" id="PS50088">
    <property type="entry name" value="ANK_REPEAT"/>
    <property type="match status" value="1"/>
</dbReference>
<name>A0A1Q9EHC5_SYMMI</name>
<keyword evidence="2" id="KW-0040">ANK repeat</keyword>
<comment type="similarity">
    <text evidence="3">Belongs to the PPP phosphatase family.</text>
</comment>
<evidence type="ECO:0000256" key="3">
    <source>
        <dbReference type="RuleBase" id="RU004273"/>
    </source>
</evidence>
<dbReference type="Pfam" id="PF00149">
    <property type="entry name" value="Metallophos"/>
    <property type="match status" value="1"/>
</dbReference>
<comment type="caution">
    <text evidence="5">The sequence shown here is derived from an EMBL/GenBank/DDBJ whole genome shotgun (WGS) entry which is preliminary data.</text>
</comment>
<dbReference type="PROSITE" id="PS50011">
    <property type="entry name" value="PROTEIN_KINASE_DOM"/>
    <property type="match status" value="1"/>
</dbReference>
<dbReference type="InterPro" id="IPR002110">
    <property type="entry name" value="Ankyrin_rpt"/>
</dbReference>
<dbReference type="SUPFAM" id="SSF56112">
    <property type="entry name" value="Protein kinase-like (PK-like)"/>
    <property type="match status" value="1"/>
</dbReference>
<dbReference type="PANTHER" id="PTHR44329">
    <property type="entry name" value="SERINE/THREONINE-PROTEIN KINASE TNNI3K-RELATED"/>
    <property type="match status" value="1"/>
</dbReference>
<dbReference type="Gene3D" id="3.60.21.10">
    <property type="match status" value="1"/>
</dbReference>
<dbReference type="PANTHER" id="PTHR44329:SF140">
    <property type="entry name" value="INACTIVE PROTEIN TYROSINE KINASE PTKL"/>
    <property type="match status" value="1"/>
</dbReference>
<dbReference type="EMBL" id="LSRX01000151">
    <property type="protein sequence ID" value="OLQ06832.1"/>
    <property type="molecule type" value="Genomic_DNA"/>
</dbReference>